<name>A0A1X9SNP2_9BACT</name>
<dbReference type="EMBL" id="CP015578">
    <property type="protein sequence ID" value="ARQ97859.1"/>
    <property type="molecule type" value="Genomic_DNA"/>
</dbReference>
<evidence type="ECO:0000313" key="2">
    <source>
        <dbReference type="EMBL" id="ARQ97859.1"/>
    </source>
</evidence>
<dbReference type="AlphaFoldDB" id="A0A1X9SNP2"/>
<gene>
    <name evidence="2" type="ORF">CLAN_1126</name>
</gene>
<evidence type="ECO:0008006" key="4">
    <source>
        <dbReference type="Google" id="ProtNLM"/>
    </source>
</evidence>
<protein>
    <recommendedName>
        <fullName evidence="4">Periplasmic protein</fullName>
    </recommendedName>
</protein>
<evidence type="ECO:0000256" key="1">
    <source>
        <dbReference type="SAM" id="SignalP"/>
    </source>
</evidence>
<feature type="chain" id="PRO_5011965309" description="Periplasmic protein" evidence="1">
    <location>
        <begin position="18"/>
        <end position="97"/>
    </location>
</feature>
<accession>A0A1X9SNP2</accession>
<organism evidence="2 3">
    <name type="scientific">Campylobacter lanienae NCTC 13004</name>
    <dbReference type="NCBI Taxonomy" id="1031753"/>
    <lineage>
        <taxon>Bacteria</taxon>
        <taxon>Pseudomonadati</taxon>
        <taxon>Campylobacterota</taxon>
        <taxon>Epsilonproteobacteria</taxon>
        <taxon>Campylobacterales</taxon>
        <taxon>Campylobacteraceae</taxon>
        <taxon>Campylobacter</taxon>
    </lineage>
</organism>
<feature type="signal peptide" evidence="1">
    <location>
        <begin position="1"/>
        <end position="17"/>
    </location>
</feature>
<dbReference type="KEGG" id="clx:CLAN_1126"/>
<reference evidence="3" key="1">
    <citation type="journal article" date="2017" name="Genome Biol. Evol.">
        <title>Comparative Genomic Analysis Identifies a Campylobacter Clade Deficient in Selenium Metabolism.</title>
        <authorList>
            <person name="Miller W.G."/>
            <person name="Yee E."/>
            <person name="Lopes B.S."/>
            <person name="Chapman M.H."/>
            <person name="Huynh S."/>
            <person name="Bono J.L."/>
            <person name="Parker C.T."/>
            <person name="Strachan N.J.C."/>
            <person name="Forbes K.J."/>
        </authorList>
    </citation>
    <scope>NUCLEOTIDE SEQUENCE [LARGE SCALE GENOMIC DNA]</scope>
    <source>
        <strain evidence="3">NCTC 13004</strain>
    </source>
</reference>
<dbReference type="Proteomes" id="UP000202031">
    <property type="component" value="Chromosome"/>
</dbReference>
<dbReference type="RefSeq" id="WP_096018459.1">
    <property type="nucleotide sequence ID" value="NZ_CP015578.1"/>
</dbReference>
<proteinExistence type="predicted"/>
<sequence length="97" mass="11020">MKNILFFLTFLANICFADIGSESFIKSFILSCEQQSKNRDFCSCMANEVLDNLNDKERLLLNASSITANNAQDIQNLQIKVINLSMDEELIKYCLGE</sequence>
<dbReference type="GeneID" id="46921597"/>
<evidence type="ECO:0000313" key="3">
    <source>
        <dbReference type="Proteomes" id="UP000202031"/>
    </source>
</evidence>
<keyword evidence="1" id="KW-0732">Signal</keyword>